<comment type="caution">
    <text evidence="3">The sequence shown here is derived from an EMBL/GenBank/DDBJ whole genome shotgun (WGS) entry which is preliminary data.</text>
</comment>
<name>A0ABS7VX62_STROV</name>
<dbReference type="Proteomes" id="UP000758701">
    <property type="component" value="Unassembled WGS sequence"/>
</dbReference>
<keyword evidence="2" id="KW-0732">Signal</keyword>
<dbReference type="EMBL" id="JAHSTP010000001">
    <property type="protein sequence ID" value="MBZ6149680.1"/>
    <property type="molecule type" value="Genomic_DNA"/>
</dbReference>
<keyword evidence="4" id="KW-1185">Reference proteome</keyword>
<gene>
    <name evidence="3" type="ORF">KVH32_00645</name>
</gene>
<feature type="chain" id="PRO_5046820773" description="PknH-like extracellular domain-containing protein" evidence="2">
    <location>
        <begin position="23"/>
        <end position="250"/>
    </location>
</feature>
<evidence type="ECO:0000313" key="4">
    <source>
        <dbReference type="Proteomes" id="UP000758701"/>
    </source>
</evidence>
<reference evidence="3 4" key="1">
    <citation type="submission" date="2021-06" db="EMBL/GenBank/DDBJ databases">
        <title>Ecological speciation of a Streptomyces species isolated from different habitats and geographic origins.</title>
        <authorList>
            <person name="Wang J."/>
        </authorList>
    </citation>
    <scope>NUCLEOTIDE SEQUENCE [LARGE SCALE GENOMIC DNA]</scope>
    <source>
        <strain evidence="3 4">FXJ8.012</strain>
    </source>
</reference>
<feature type="signal peptide" evidence="2">
    <location>
        <begin position="1"/>
        <end position="22"/>
    </location>
</feature>
<evidence type="ECO:0000256" key="2">
    <source>
        <dbReference type="SAM" id="SignalP"/>
    </source>
</evidence>
<evidence type="ECO:0008006" key="5">
    <source>
        <dbReference type="Google" id="ProtNLM"/>
    </source>
</evidence>
<evidence type="ECO:0000256" key="1">
    <source>
        <dbReference type="SAM" id="MobiDB-lite"/>
    </source>
</evidence>
<evidence type="ECO:0000313" key="3">
    <source>
        <dbReference type="EMBL" id="MBZ6149680.1"/>
    </source>
</evidence>
<dbReference type="PROSITE" id="PS51257">
    <property type="entry name" value="PROKAR_LIPOPROTEIN"/>
    <property type="match status" value="1"/>
</dbReference>
<proteinExistence type="predicted"/>
<feature type="region of interest" description="Disordered" evidence="1">
    <location>
        <begin position="26"/>
        <end position="52"/>
    </location>
</feature>
<protein>
    <recommendedName>
        <fullName evidence="5">PknH-like extracellular domain-containing protein</fullName>
    </recommendedName>
</protein>
<accession>A0ABS7VX62</accession>
<dbReference type="RefSeq" id="WP_037761093.1">
    <property type="nucleotide sequence ID" value="NZ_JAHSSQ010000002.1"/>
</dbReference>
<organism evidence="3 4">
    <name type="scientific">Streptomyces olivaceus</name>
    <dbReference type="NCBI Taxonomy" id="47716"/>
    <lineage>
        <taxon>Bacteria</taxon>
        <taxon>Bacillati</taxon>
        <taxon>Actinomycetota</taxon>
        <taxon>Actinomycetes</taxon>
        <taxon>Kitasatosporales</taxon>
        <taxon>Streptomycetaceae</taxon>
        <taxon>Streptomyces</taxon>
    </lineage>
</organism>
<sequence length="250" mass="25953">MNRPATAVVTTTLSLLSLTALTACGGGSDSDPAADKPKANATASTEKAPSPEKRLADVIITTSDTDGFRVQETQDEYIFAKSSDEVTVDKPVCAPLAYAMNQLPLGDPQASLTRVASGQTDAETALTKGITYTYVTLSAHASGDARSAFADARKAVDACGSGFTAEANGDESPYDSVTAEKVTPAGDESLGFKSTITFRDVKHVLHGEIVRNGDVLAVYFSVDGLAMASNRPSDVKLSPTVVKAQNGKLG</sequence>